<dbReference type="AlphaFoldDB" id="A0A0A6P8M9"/>
<name>A0A0A6P8M9_9GAMM</name>
<sequence length="86" mass="9567">MVALNPLWLPFGVMIKAIKSIIFYRSHAEQKCHWRRGGQPQGIAPTPAPYEKSRFVGAILYGCPLNLMALTRGKGMHASTLCVEKL</sequence>
<comment type="caution">
    <text evidence="1">The sequence shown here is derived from an EMBL/GenBank/DDBJ whole genome shotgun (WGS) entry which is preliminary data.</text>
</comment>
<evidence type="ECO:0000313" key="1">
    <source>
        <dbReference type="EMBL" id="KHD07093.1"/>
    </source>
</evidence>
<keyword evidence="2" id="KW-1185">Reference proteome</keyword>
<dbReference type="Proteomes" id="UP000030428">
    <property type="component" value="Unassembled WGS sequence"/>
</dbReference>
<reference evidence="1 2" key="1">
    <citation type="journal article" date="2016" name="Front. Microbiol.">
        <title>Single-Cell (Meta-)Genomics of a Dimorphic Candidatus Thiomargarita nelsonii Reveals Genomic Plasticity.</title>
        <authorList>
            <person name="Flood B.E."/>
            <person name="Fliss P."/>
            <person name="Jones D.S."/>
            <person name="Dick G.J."/>
            <person name="Jain S."/>
            <person name="Kaster A.K."/>
            <person name="Winkel M."/>
            <person name="Mussmann M."/>
            <person name="Bailey J."/>
        </authorList>
    </citation>
    <scope>NUCLEOTIDE SEQUENCE [LARGE SCALE GENOMIC DNA]</scope>
    <source>
        <strain evidence="1">Hydrate Ridge</strain>
    </source>
</reference>
<accession>A0A0A6P8M9</accession>
<evidence type="ECO:0000313" key="2">
    <source>
        <dbReference type="Proteomes" id="UP000030428"/>
    </source>
</evidence>
<protein>
    <submittedName>
        <fullName evidence="1">Uncharacterized protein</fullName>
    </submittedName>
</protein>
<dbReference type="EMBL" id="JSZA02000029">
    <property type="protein sequence ID" value="KHD07093.1"/>
    <property type="molecule type" value="Genomic_DNA"/>
</dbReference>
<proteinExistence type="predicted"/>
<organism evidence="1 2">
    <name type="scientific">Candidatus Thiomargarita nelsonii</name>
    <dbReference type="NCBI Taxonomy" id="1003181"/>
    <lineage>
        <taxon>Bacteria</taxon>
        <taxon>Pseudomonadati</taxon>
        <taxon>Pseudomonadota</taxon>
        <taxon>Gammaproteobacteria</taxon>
        <taxon>Thiotrichales</taxon>
        <taxon>Thiotrichaceae</taxon>
        <taxon>Thiomargarita</taxon>
    </lineage>
</organism>
<gene>
    <name evidence="1" type="ORF">PN36_09565</name>
</gene>